<dbReference type="PANTHER" id="PTHR39428:SF1">
    <property type="entry name" value="F420H(2)-DEPENDENT QUINONE REDUCTASE RV1261C"/>
    <property type="match status" value="1"/>
</dbReference>
<dbReference type="GO" id="GO:0016491">
    <property type="term" value="F:oxidoreductase activity"/>
    <property type="evidence" value="ECO:0007669"/>
    <property type="project" value="InterPro"/>
</dbReference>
<comment type="similarity">
    <text evidence="1">Belongs to the F420H(2)-dependent quinone reductase family.</text>
</comment>
<dbReference type="PANTHER" id="PTHR39428">
    <property type="entry name" value="F420H(2)-DEPENDENT QUINONE REDUCTASE RV1261C"/>
    <property type="match status" value="1"/>
</dbReference>
<evidence type="ECO:0000256" key="1">
    <source>
        <dbReference type="ARBA" id="ARBA00008710"/>
    </source>
</evidence>
<organism evidence="3">
    <name type="scientific">Candidatus Actinomarina minuta</name>
    <dbReference type="NCBI Taxonomy" id="1389454"/>
    <lineage>
        <taxon>Bacteria</taxon>
        <taxon>Bacillati</taxon>
        <taxon>Actinomycetota</taxon>
        <taxon>Actinomycetes</taxon>
        <taxon>Candidatus Actinomarinidae</taxon>
        <taxon>Candidatus Actinomarinales</taxon>
        <taxon>Candidatus Actinomarineae</taxon>
        <taxon>Candidatus Actinomarinaceae</taxon>
        <taxon>Candidatus Actinomarina</taxon>
    </lineage>
</organism>
<protein>
    <submittedName>
        <fullName evidence="3">MedDCM-OCT-S31-C2-cds29</fullName>
    </submittedName>
</protein>
<dbReference type="Pfam" id="PF04075">
    <property type="entry name" value="F420H2_quin_red"/>
    <property type="match status" value="1"/>
</dbReference>
<dbReference type="GO" id="GO:0070967">
    <property type="term" value="F:coenzyme F420 binding"/>
    <property type="evidence" value="ECO:0007669"/>
    <property type="project" value="TreeGrafter"/>
</dbReference>
<name>S5DK42_9ACTN</name>
<dbReference type="InterPro" id="IPR004378">
    <property type="entry name" value="F420H2_quin_Rdtase"/>
</dbReference>
<dbReference type="InterPro" id="IPR012349">
    <property type="entry name" value="Split_barrel_FMN-bd"/>
</dbReference>
<dbReference type="AlphaFoldDB" id="S5DK42"/>
<sequence length="149" mass="17710">MWRLFGKSAHLWPNWLYKLISNIHSKMMKFNHTYIGEIIIGDHILMLETIGNKSKQVRKTPLTYANYENSYIVAASFSGSDKTPDWYHNLSTYNPYITVDSVRFEATYELIETSEKDFFWSLLDEVYPTFQMYRKRTTRDIPLIKFSKA</sequence>
<evidence type="ECO:0000313" key="3">
    <source>
        <dbReference type="EMBL" id="AGQ19129.1"/>
    </source>
</evidence>
<accession>S5DK42</accession>
<reference evidence="3" key="1">
    <citation type="journal article" date="2013" name="Sci. Rep.">
        <title>Metagenomics uncovers a new group of low GC and ultra-small marine Actinobacteria.</title>
        <authorList>
            <person name="Ghai R."/>
            <person name="Mizuno C.M."/>
            <person name="Picazo A."/>
            <person name="Camacho A."/>
            <person name="Rodriguez-Valera F."/>
        </authorList>
    </citation>
    <scope>NUCLEOTIDE SEQUENCE</scope>
</reference>
<evidence type="ECO:0000256" key="2">
    <source>
        <dbReference type="ARBA" id="ARBA00049106"/>
    </source>
</evidence>
<proteinExistence type="inferred from homology"/>
<dbReference type="NCBIfam" id="TIGR00026">
    <property type="entry name" value="hi_GC_TIGR00026"/>
    <property type="match status" value="1"/>
</dbReference>
<dbReference type="GO" id="GO:0005886">
    <property type="term" value="C:plasma membrane"/>
    <property type="evidence" value="ECO:0007669"/>
    <property type="project" value="TreeGrafter"/>
</dbReference>
<dbReference type="EMBL" id="KC811123">
    <property type="protein sequence ID" value="AGQ19129.1"/>
    <property type="molecule type" value="Genomic_DNA"/>
</dbReference>
<comment type="catalytic activity">
    <reaction evidence="2">
        <text>oxidized coenzyme F420-(gamma-L-Glu)(n) + a quinol + H(+) = reduced coenzyme F420-(gamma-L-Glu)(n) + a quinone</text>
        <dbReference type="Rhea" id="RHEA:39663"/>
        <dbReference type="Rhea" id="RHEA-COMP:12939"/>
        <dbReference type="Rhea" id="RHEA-COMP:14378"/>
        <dbReference type="ChEBI" id="CHEBI:15378"/>
        <dbReference type="ChEBI" id="CHEBI:24646"/>
        <dbReference type="ChEBI" id="CHEBI:132124"/>
        <dbReference type="ChEBI" id="CHEBI:133980"/>
        <dbReference type="ChEBI" id="CHEBI:139511"/>
    </reaction>
</comment>
<dbReference type="Gene3D" id="2.30.110.10">
    <property type="entry name" value="Electron Transport, Fmn-binding Protein, Chain A"/>
    <property type="match status" value="1"/>
</dbReference>